<reference evidence="2" key="3">
    <citation type="submission" date="2021-05" db="UniProtKB">
        <authorList>
            <consortium name="EnsemblPlants"/>
        </authorList>
    </citation>
    <scope>IDENTIFICATION</scope>
    <source>
        <strain evidence="2">cv. B73</strain>
    </source>
</reference>
<reference evidence="3" key="1">
    <citation type="submission" date="2015-12" db="EMBL/GenBank/DDBJ databases">
        <title>Update maize B73 reference genome by single molecule sequencing technologies.</title>
        <authorList>
            <consortium name="Maize Genome Sequencing Project"/>
            <person name="Ware D."/>
        </authorList>
    </citation>
    <scope>NUCLEOTIDE SEQUENCE [LARGE SCALE GENOMIC DNA]</scope>
    <source>
        <strain evidence="3">cv. B73</strain>
    </source>
</reference>
<dbReference type="GeneID" id="103650008"/>
<proteinExistence type="predicted"/>
<evidence type="ECO:0000256" key="1">
    <source>
        <dbReference type="SAM" id="MobiDB-lite"/>
    </source>
</evidence>
<reference evidence="2" key="2">
    <citation type="submission" date="2019-07" db="EMBL/GenBank/DDBJ databases">
        <authorList>
            <person name="Seetharam A."/>
            <person name="Woodhouse M."/>
            <person name="Cannon E."/>
        </authorList>
    </citation>
    <scope>NUCLEOTIDE SEQUENCE [LARGE SCALE GENOMIC DNA]</scope>
    <source>
        <strain evidence="2">cv. B73</strain>
    </source>
</reference>
<feature type="region of interest" description="Disordered" evidence="1">
    <location>
        <begin position="21"/>
        <end position="47"/>
    </location>
</feature>
<evidence type="ECO:0000313" key="3">
    <source>
        <dbReference type="Proteomes" id="UP000007305"/>
    </source>
</evidence>
<evidence type="ECO:0000313" key="2">
    <source>
        <dbReference type="EnsemblPlants" id="Zm00001eb128700_P001"/>
    </source>
</evidence>
<organism evidence="2 3">
    <name type="scientific">Zea mays</name>
    <name type="common">Maize</name>
    <dbReference type="NCBI Taxonomy" id="4577"/>
    <lineage>
        <taxon>Eukaryota</taxon>
        <taxon>Viridiplantae</taxon>
        <taxon>Streptophyta</taxon>
        <taxon>Embryophyta</taxon>
        <taxon>Tracheophyta</taxon>
        <taxon>Spermatophyta</taxon>
        <taxon>Magnoliopsida</taxon>
        <taxon>Liliopsida</taxon>
        <taxon>Poales</taxon>
        <taxon>Poaceae</taxon>
        <taxon>PACMAD clade</taxon>
        <taxon>Panicoideae</taxon>
        <taxon>Andropogonodae</taxon>
        <taxon>Andropogoneae</taxon>
        <taxon>Tripsacinae</taxon>
        <taxon>Zea</taxon>
    </lineage>
</organism>
<dbReference type="Gramene" id="Zm00001eb128700_T001">
    <property type="protein sequence ID" value="Zm00001eb128700_P001"/>
    <property type="gene ID" value="Zm00001eb128700"/>
</dbReference>
<dbReference type="PANTHER" id="PTHR22774">
    <property type="entry name" value="CHOREIN N-TERMINAL DOMAIN-CONTAINING PROTEIN"/>
    <property type="match status" value="1"/>
</dbReference>
<dbReference type="InParanoid" id="A0A804N224"/>
<dbReference type="RefSeq" id="XP_008673909.1">
    <property type="nucleotide sequence ID" value="XM_008675687.4"/>
</dbReference>
<name>A0A804N224_MAIZE</name>
<dbReference type="InterPro" id="IPR026728">
    <property type="entry name" value="BLTP3A/B"/>
</dbReference>
<dbReference type="OrthoDB" id="43807at2759"/>
<dbReference type="KEGG" id="zma:103650008"/>
<accession>A0A804N224</accession>
<keyword evidence="3" id="KW-1185">Reference proteome</keyword>
<dbReference type="AlphaFoldDB" id="A0A804N224"/>
<gene>
    <name evidence="2" type="primary">LOC103650008</name>
</gene>
<dbReference type="PANTHER" id="PTHR22774:SF11">
    <property type="entry name" value="CHOREIN N-TERMINAL DOMAIN-CONTAINING PROTEIN"/>
    <property type="match status" value="1"/>
</dbReference>
<sequence length="169" mass="18507">MSFRFKKAGIEGLQAIKPRLRDQCTQKGPSNNHEMGKDFNSSSSVGDHGVDVEVTMVIGEDEIEGAKWTMDNVKFSVKERIEAIATKEELEHLVMLCRSEADAMGRITAGILCLLKLDKSLGQGTIEQLRNLGNGGWNYNRNRGGGGGRGRGNWRYGGHLTLIGSCDPI</sequence>
<protein>
    <submittedName>
        <fullName evidence="2">Uncharacterized protein</fullName>
    </submittedName>
</protein>
<dbReference type="Proteomes" id="UP000007305">
    <property type="component" value="Chromosome 3"/>
</dbReference>
<dbReference type="EnsemblPlants" id="Zm00001eb128700_T001">
    <property type="protein sequence ID" value="Zm00001eb128700_P001"/>
    <property type="gene ID" value="Zm00001eb128700"/>
</dbReference>